<dbReference type="Proteomes" id="UP001196413">
    <property type="component" value="Unassembled WGS sequence"/>
</dbReference>
<name>A0AAD5MFA0_PARTN</name>
<protein>
    <submittedName>
        <fullName evidence="2">Uncharacterized protein</fullName>
    </submittedName>
</protein>
<accession>A0AAD5MFA0</accession>
<evidence type="ECO:0000256" key="1">
    <source>
        <dbReference type="SAM" id="MobiDB-lite"/>
    </source>
</evidence>
<organism evidence="2 3">
    <name type="scientific">Parelaphostrongylus tenuis</name>
    <name type="common">Meningeal worm</name>
    <dbReference type="NCBI Taxonomy" id="148309"/>
    <lineage>
        <taxon>Eukaryota</taxon>
        <taxon>Metazoa</taxon>
        <taxon>Ecdysozoa</taxon>
        <taxon>Nematoda</taxon>
        <taxon>Chromadorea</taxon>
        <taxon>Rhabditida</taxon>
        <taxon>Rhabditina</taxon>
        <taxon>Rhabditomorpha</taxon>
        <taxon>Strongyloidea</taxon>
        <taxon>Metastrongylidae</taxon>
        <taxon>Parelaphostrongylus</taxon>
    </lineage>
</organism>
<proteinExistence type="predicted"/>
<sequence length="233" mass="23777">MHKNRRIGSGDVNDPHITPRDTQEVQGIGFGAQPMMNPNDAVGSGARVREFGSGVQPEFTMSPDRGIGSGVVSGHDCNPKHGIGSGTSPNYAQNTCGFGCGAQPGFTGYPDGHIGSGAVSGHDMNQRHGIGSGASPNYAQETREFGSGAQPMPTIHPSSGIGSGAMGERGFNPGYGIGSGTAPNYSQGRGFDPYSNTAASMGTGASLADSSARGVADIVGSAAYMPYDNEQYR</sequence>
<evidence type="ECO:0000313" key="3">
    <source>
        <dbReference type="Proteomes" id="UP001196413"/>
    </source>
</evidence>
<gene>
    <name evidence="2" type="ORF">KIN20_015658</name>
</gene>
<keyword evidence="3" id="KW-1185">Reference proteome</keyword>
<dbReference type="AlphaFoldDB" id="A0AAD5MFA0"/>
<feature type="region of interest" description="Disordered" evidence="1">
    <location>
        <begin position="1"/>
        <end position="21"/>
    </location>
</feature>
<evidence type="ECO:0000313" key="2">
    <source>
        <dbReference type="EMBL" id="KAJ1357495.1"/>
    </source>
</evidence>
<comment type="caution">
    <text evidence="2">The sequence shown here is derived from an EMBL/GenBank/DDBJ whole genome shotgun (WGS) entry which is preliminary data.</text>
</comment>
<dbReference type="EMBL" id="JAHQIW010003160">
    <property type="protein sequence ID" value="KAJ1357495.1"/>
    <property type="molecule type" value="Genomic_DNA"/>
</dbReference>
<reference evidence="2" key="1">
    <citation type="submission" date="2021-06" db="EMBL/GenBank/DDBJ databases">
        <title>Parelaphostrongylus tenuis whole genome reference sequence.</title>
        <authorList>
            <person name="Garwood T.J."/>
            <person name="Larsen P.A."/>
            <person name="Fountain-Jones N.M."/>
            <person name="Garbe J.R."/>
            <person name="Macchietto M.G."/>
            <person name="Kania S.A."/>
            <person name="Gerhold R.W."/>
            <person name="Richards J.E."/>
            <person name="Wolf T.M."/>
        </authorList>
    </citation>
    <scope>NUCLEOTIDE SEQUENCE</scope>
    <source>
        <strain evidence="2">MNPRO001-30</strain>
        <tissue evidence="2">Meninges</tissue>
    </source>
</reference>